<evidence type="ECO:0000313" key="8">
    <source>
        <dbReference type="EMBL" id="QJY47297.1"/>
    </source>
</evidence>
<organism evidence="8 9">
    <name type="scientific">Pseudonocardia broussonetiae</name>
    <dbReference type="NCBI Taxonomy" id="2736640"/>
    <lineage>
        <taxon>Bacteria</taxon>
        <taxon>Bacillati</taxon>
        <taxon>Actinomycetota</taxon>
        <taxon>Actinomycetes</taxon>
        <taxon>Pseudonocardiales</taxon>
        <taxon>Pseudonocardiaceae</taxon>
        <taxon>Pseudonocardia</taxon>
    </lineage>
</organism>
<dbReference type="PANTHER" id="PTHR32322:SF2">
    <property type="entry name" value="EAMA DOMAIN-CONTAINING PROTEIN"/>
    <property type="match status" value="1"/>
</dbReference>
<dbReference type="InterPro" id="IPR037185">
    <property type="entry name" value="EmrE-like"/>
</dbReference>
<feature type="transmembrane region" description="Helical" evidence="6">
    <location>
        <begin position="27"/>
        <end position="45"/>
    </location>
</feature>
<dbReference type="EMBL" id="CP053564">
    <property type="protein sequence ID" value="QJY47297.1"/>
    <property type="molecule type" value="Genomic_DNA"/>
</dbReference>
<dbReference type="GO" id="GO:0016020">
    <property type="term" value="C:membrane"/>
    <property type="evidence" value="ECO:0007669"/>
    <property type="project" value="UniProtKB-SubCell"/>
</dbReference>
<feature type="transmembrane region" description="Helical" evidence="6">
    <location>
        <begin position="90"/>
        <end position="108"/>
    </location>
</feature>
<evidence type="ECO:0000313" key="9">
    <source>
        <dbReference type="Proteomes" id="UP000505377"/>
    </source>
</evidence>
<comment type="similarity">
    <text evidence="2">Belongs to the EamA transporter family.</text>
</comment>
<feature type="transmembrane region" description="Helical" evidence="6">
    <location>
        <begin position="206"/>
        <end position="223"/>
    </location>
</feature>
<keyword evidence="4 6" id="KW-1133">Transmembrane helix</keyword>
<comment type="subcellular location">
    <subcellularLocation>
        <location evidence="1">Membrane</location>
        <topology evidence="1">Multi-pass membrane protein</topology>
    </subcellularLocation>
</comment>
<dbReference type="Proteomes" id="UP000505377">
    <property type="component" value="Chromosome"/>
</dbReference>
<keyword evidence="5 6" id="KW-0472">Membrane</keyword>
<dbReference type="InterPro" id="IPR050638">
    <property type="entry name" value="AA-Vitamin_Transporters"/>
</dbReference>
<feature type="transmembrane region" description="Helical" evidence="6">
    <location>
        <begin position="114"/>
        <end position="133"/>
    </location>
</feature>
<evidence type="ECO:0000256" key="1">
    <source>
        <dbReference type="ARBA" id="ARBA00004141"/>
    </source>
</evidence>
<evidence type="ECO:0000256" key="5">
    <source>
        <dbReference type="ARBA" id="ARBA00023136"/>
    </source>
</evidence>
<dbReference type="KEGG" id="pbro:HOP40_17020"/>
<evidence type="ECO:0000256" key="4">
    <source>
        <dbReference type="ARBA" id="ARBA00022989"/>
    </source>
</evidence>
<dbReference type="InterPro" id="IPR000620">
    <property type="entry name" value="EamA_dom"/>
</dbReference>
<gene>
    <name evidence="8" type="ORF">HOP40_17020</name>
</gene>
<feature type="domain" description="EamA" evidence="7">
    <location>
        <begin position="176"/>
        <end position="313"/>
    </location>
</feature>
<feature type="transmembrane region" description="Helical" evidence="6">
    <location>
        <begin position="271"/>
        <end position="290"/>
    </location>
</feature>
<evidence type="ECO:0000256" key="6">
    <source>
        <dbReference type="SAM" id="Phobius"/>
    </source>
</evidence>
<feature type="domain" description="EamA" evidence="7">
    <location>
        <begin position="35"/>
        <end position="161"/>
    </location>
</feature>
<sequence length="322" mass="32532">MDTPPDRPARQGVGGRGTVAGVSSRRVAWAALGVVYVLWGSTYLANRLIITDVPPLLSGGVRFAVGGGLLAVVVAVVAGPSALRMTRAQFGTTALSGVLLPAWGNGIVTLGQQHVSSGLAALLIAAVPLYIVVLRALTGDRPRPATVGGVAVGVVGLALLVLTGSSGSGGTVGSAWWGPWLILLAGLGWATGTFATTRLPVPPNPFALAAVQMLVGGAVLLAVSLGKGDRLDPAAVSPVAWWAWAYMMVVVSLGAFSAYAYALASLPVSTVATYAYVNPVIAVLLGVLVVGERFTALQLVGGAVVVCSVVLVIAAERVASRV</sequence>
<evidence type="ECO:0000256" key="2">
    <source>
        <dbReference type="ARBA" id="ARBA00007362"/>
    </source>
</evidence>
<reference evidence="8 9" key="1">
    <citation type="submission" date="2020-05" db="EMBL/GenBank/DDBJ databases">
        <authorList>
            <person name="Mo P."/>
        </authorList>
    </citation>
    <scope>NUCLEOTIDE SEQUENCE [LARGE SCALE GENOMIC DNA]</scope>
    <source>
        <strain evidence="8 9">Gen01</strain>
    </source>
</reference>
<feature type="transmembrane region" description="Helical" evidence="6">
    <location>
        <begin position="243"/>
        <end position="264"/>
    </location>
</feature>
<name>A0A6M6JK20_9PSEU</name>
<dbReference type="AlphaFoldDB" id="A0A6M6JK20"/>
<dbReference type="SUPFAM" id="SSF103481">
    <property type="entry name" value="Multidrug resistance efflux transporter EmrE"/>
    <property type="match status" value="2"/>
</dbReference>
<keyword evidence="3 6" id="KW-0812">Transmembrane</keyword>
<feature type="transmembrane region" description="Helical" evidence="6">
    <location>
        <begin position="296"/>
        <end position="315"/>
    </location>
</feature>
<dbReference type="PANTHER" id="PTHR32322">
    <property type="entry name" value="INNER MEMBRANE TRANSPORTER"/>
    <property type="match status" value="1"/>
</dbReference>
<proteinExistence type="inferred from homology"/>
<feature type="transmembrane region" description="Helical" evidence="6">
    <location>
        <begin position="176"/>
        <end position="194"/>
    </location>
</feature>
<dbReference type="Pfam" id="PF00892">
    <property type="entry name" value="EamA"/>
    <property type="match status" value="2"/>
</dbReference>
<feature type="transmembrane region" description="Helical" evidence="6">
    <location>
        <begin position="145"/>
        <end position="164"/>
    </location>
</feature>
<accession>A0A6M6JK20</accession>
<evidence type="ECO:0000259" key="7">
    <source>
        <dbReference type="Pfam" id="PF00892"/>
    </source>
</evidence>
<feature type="transmembrane region" description="Helical" evidence="6">
    <location>
        <begin position="57"/>
        <end position="78"/>
    </location>
</feature>
<evidence type="ECO:0000256" key="3">
    <source>
        <dbReference type="ARBA" id="ARBA00022692"/>
    </source>
</evidence>
<keyword evidence="9" id="KW-1185">Reference proteome</keyword>
<dbReference type="Gene3D" id="1.10.3730.20">
    <property type="match status" value="1"/>
</dbReference>
<protein>
    <submittedName>
        <fullName evidence="8">EamA family transporter</fullName>
    </submittedName>
</protein>